<dbReference type="InterPro" id="IPR016037">
    <property type="entry name" value="DHQ_synth_AroB"/>
</dbReference>
<dbReference type="Gene3D" id="3.40.50.1970">
    <property type="match status" value="1"/>
</dbReference>
<feature type="domain" description="3-dehydroquinate synthase C-terminal" evidence="22">
    <location>
        <begin position="181"/>
        <end position="324"/>
    </location>
</feature>
<comment type="cofactor">
    <cofactor evidence="3">
        <name>Zn(2+)</name>
        <dbReference type="ChEBI" id="CHEBI:29105"/>
    </cofactor>
</comment>
<dbReference type="Pfam" id="PF01761">
    <property type="entry name" value="DHQ_synthase"/>
    <property type="match status" value="1"/>
</dbReference>
<evidence type="ECO:0000256" key="15">
    <source>
        <dbReference type="ARBA" id="ARBA00023027"/>
    </source>
</evidence>
<evidence type="ECO:0000256" key="6">
    <source>
        <dbReference type="ARBA" id="ARBA00004661"/>
    </source>
</evidence>
<evidence type="ECO:0000256" key="11">
    <source>
        <dbReference type="ARBA" id="ARBA00022605"/>
    </source>
</evidence>
<dbReference type="CDD" id="cd08195">
    <property type="entry name" value="DHQS"/>
    <property type="match status" value="1"/>
</dbReference>
<evidence type="ECO:0000313" key="24">
    <source>
        <dbReference type="EMBL" id="EHO40984.1"/>
    </source>
</evidence>
<evidence type="ECO:0000256" key="13">
    <source>
        <dbReference type="ARBA" id="ARBA00022741"/>
    </source>
</evidence>
<evidence type="ECO:0000256" key="16">
    <source>
        <dbReference type="ARBA" id="ARBA00023141"/>
    </source>
</evidence>
<evidence type="ECO:0000256" key="1">
    <source>
        <dbReference type="ARBA" id="ARBA00001393"/>
    </source>
</evidence>
<proteinExistence type="inferred from homology"/>
<keyword evidence="20" id="KW-0472">Membrane</keyword>
<dbReference type="Proteomes" id="UP000004671">
    <property type="component" value="Chromosome"/>
</dbReference>
<keyword evidence="16 19" id="KW-0057">Aromatic amino acid biosynthesis</keyword>
<keyword evidence="20" id="KW-0812">Transmembrane</keyword>
<dbReference type="STRING" id="880073.Cabys_3747"/>
<keyword evidence="13 19" id="KW-0547">Nucleotide-binding</keyword>
<dbReference type="InParanoid" id="H1XNZ2"/>
<evidence type="ECO:0000256" key="10">
    <source>
        <dbReference type="ARBA" id="ARBA00022490"/>
    </source>
</evidence>
<evidence type="ECO:0000256" key="12">
    <source>
        <dbReference type="ARBA" id="ARBA00022723"/>
    </source>
</evidence>
<keyword evidence="11 19" id="KW-0028">Amino-acid biosynthesis</keyword>
<evidence type="ECO:0000256" key="5">
    <source>
        <dbReference type="ARBA" id="ARBA00004496"/>
    </source>
</evidence>
<dbReference type="InterPro" id="IPR030963">
    <property type="entry name" value="DHQ_synth_fam"/>
</dbReference>
<dbReference type="HOGENOM" id="CLU_001201_0_2_0"/>
<dbReference type="EC" id="4.2.3.4" evidence="8 19"/>
<evidence type="ECO:0000256" key="9">
    <source>
        <dbReference type="ARBA" id="ARBA00017684"/>
    </source>
</evidence>
<dbReference type="InterPro" id="IPR030960">
    <property type="entry name" value="DHQS/DOIS_N"/>
</dbReference>
<dbReference type="UniPathway" id="UPA00053">
    <property type="reaction ID" value="UER00085"/>
</dbReference>
<evidence type="ECO:0000256" key="8">
    <source>
        <dbReference type="ARBA" id="ARBA00013031"/>
    </source>
</evidence>
<dbReference type="EMBL" id="CP018099">
    <property type="protein sequence ID" value="APF20492.1"/>
    <property type="molecule type" value="Genomic_DNA"/>
</dbReference>
<evidence type="ECO:0000259" key="21">
    <source>
        <dbReference type="Pfam" id="PF01761"/>
    </source>
</evidence>
<evidence type="ECO:0000256" key="19">
    <source>
        <dbReference type="HAMAP-Rule" id="MF_00110"/>
    </source>
</evidence>
<feature type="binding site" evidence="19">
    <location>
        <position position="151"/>
    </location>
    <ligand>
        <name>NAD(+)</name>
        <dbReference type="ChEBI" id="CHEBI:57540"/>
    </ligand>
</feature>
<evidence type="ECO:0000256" key="18">
    <source>
        <dbReference type="ARBA" id="ARBA00023285"/>
    </source>
</evidence>
<sequence length="362" mass="40687">MEKIDVKLAHTSYPIFVGNGIWRRFGEALNQFYGGRQIVVITNERVWRLHGDKLESQLPKQAEKAVLFVPDSEQAKSFEELQRLYTELLSRRFERGALIIGFGGGVVGDLAGFVAATFLRGVPFVQYPTTLLAQVDSSIGGKVGINHPLGKNLIGAFKQPLFVFSDAQLLQTLPDEEIRCGLGEVIKYGLSLDKALFEYLEKKLPAALNKDVAVLSYLINESARIKADIVMQDEKESNLRMVLNFGHTFGHALEADFKFASLKHGEAVILGMKCALQFAVQNGILQREDFERGLRLLNQVPIAFDGKGLDLQRLVQRMTLDKKVKDGKIRLVLIKEIGRHLFYQVEDQRLLKQAFEILTEGK</sequence>
<keyword evidence="14 19" id="KW-0862">Zinc</keyword>
<comment type="function">
    <text evidence="4 19">Catalyzes the conversion of 3-deoxy-D-arabino-heptulosonate 7-phosphate (DAHP) to dehydroquinate (DHQ).</text>
</comment>
<evidence type="ECO:0000256" key="4">
    <source>
        <dbReference type="ARBA" id="ARBA00003485"/>
    </source>
</evidence>
<dbReference type="RefSeq" id="WP_006928066.1">
    <property type="nucleotide sequence ID" value="NZ_CM001402.1"/>
</dbReference>
<evidence type="ECO:0000256" key="3">
    <source>
        <dbReference type="ARBA" id="ARBA00001947"/>
    </source>
</evidence>
<comment type="catalytic activity">
    <reaction evidence="1 19">
        <text>7-phospho-2-dehydro-3-deoxy-D-arabino-heptonate = 3-dehydroquinate + phosphate</text>
        <dbReference type="Rhea" id="RHEA:21968"/>
        <dbReference type="ChEBI" id="CHEBI:32364"/>
        <dbReference type="ChEBI" id="CHEBI:43474"/>
        <dbReference type="ChEBI" id="CHEBI:58394"/>
        <dbReference type="EC" id="4.2.3.4"/>
    </reaction>
</comment>
<dbReference type="Gene3D" id="1.20.1090.10">
    <property type="entry name" value="Dehydroquinate synthase-like - alpha domain"/>
    <property type="match status" value="1"/>
</dbReference>
<keyword evidence="12 19" id="KW-0479">Metal-binding</keyword>
<feature type="binding site" evidence="19">
    <location>
        <position position="264"/>
    </location>
    <ligand>
        <name>Zn(2+)</name>
        <dbReference type="ChEBI" id="CHEBI:29105"/>
    </ligand>
</feature>
<feature type="binding site" evidence="19">
    <location>
        <begin position="129"/>
        <end position="130"/>
    </location>
    <ligand>
        <name>NAD(+)</name>
        <dbReference type="ChEBI" id="CHEBI:57540"/>
    </ligand>
</feature>
<evidence type="ECO:0000313" key="25">
    <source>
        <dbReference type="Proteomes" id="UP000004671"/>
    </source>
</evidence>
<name>H1XNZ2_CALAY</name>
<feature type="binding site" evidence="19">
    <location>
        <position position="184"/>
    </location>
    <ligand>
        <name>Zn(2+)</name>
        <dbReference type="ChEBI" id="CHEBI:29105"/>
    </ligand>
</feature>
<gene>
    <name evidence="19 23" type="primary">aroB</name>
    <name evidence="23" type="ORF">Cabys_3747</name>
    <name evidence="24" type="ORF">Calab_1361</name>
</gene>
<keyword evidence="15 19" id="KW-0520">NAD</keyword>
<evidence type="ECO:0000259" key="22">
    <source>
        <dbReference type="Pfam" id="PF24621"/>
    </source>
</evidence>
<reference evidence="23 26" key="2">
    <citation type="submission" date="2016-11" db="EMBL/GenBank/DDBJ databases">
        <title>Genomic analysis of Caldithrix abyssi and proposal of a novel bacterial phylum Caldithrichaeota.</title>
        <authorList>
            <person name="Kublanov I."/>
            <person name="Sigalova O."/>
            <person name="Gavrilov S."/>
            <person name="Lebedinsky A."/>
            <person name="Ivanova N."/>
            <person name="Daum C."/>
            <person name="Reddy T."/>
            <person name="Klenk H.P."/>
            <person name="Goker M."/>
            <person name="Reva O."/>
            <person name="Miroshnichenko M."/>
            <person name="Kyprides N."/>
            <person name="Woyke T."/>
            <person name="Gelfand M."/>
        </authorList>
    </citation>
    <scope>NUCLEOTIDE SEQUENCE [LARGE SCALE GENOMIC DNA]</scope>
    <source>
        <strain evidence="23 26">LF13</strain>
    </source>
</reference>
<feature type="binding site" evidence="19">
    <location>
        <begin position="105"/>
        <end position="109"/>
    </location>
    <ligand>
        <name>NAD(+)</name>
        <dbReference type="ChEBI" id="CHEBI:57540"/>
    </ligand>
</feature>
<evidence type="ECO:0000256" key="2">
    <source>
        <dbReference type="ARBA" id="ARBA00001911"/>
    </source>
</evidence>
<dbReference type="Pfam" id="PF24621">
    <property type="entry name" value="DHQS_C"/>
    <property type="match status" value="1"/>
</dbReference>
<feature type="binding site" evidence="19">
    <location>
        <position position="247"/>
    </location>
    <ligand>
        <name>Zn(2+)</name>
        <dbReference type="ChEBI" id="CHEBI:29105"/>
    </ligand>
</feature>
<keyword evidence="25" id="KW-1185">Reference proteome</keyword>
<dbReference type="PIRSF" id="PIRSF001455">
    <property type="entry name" value="DHQ_synth"/>
    <property type="match status" value="1"/>
</dbReference>
<dbReference type="AlphaFoldDB" id="H1XNZ2"/>
<dbReference type="InterPro" id="IPR056179">
    <property type="entry name" value="DHQS_C"/>
</dbReference>
<dbReference type="GO" id="GO:0000166">
    <property type="term" value="F:nucleotide binding"/>
    <property type="evidence" value="ECO:0007669"/>
    <property type="project" value="UniProtKB-KW"/>
</dbReference>
<dbReference type="KEGG" id="caby:Cabys_3747"/>
<dbReference type="FunFam" id="3.40.50.1970:FF:000007">
    <property type="entry name" value="Pentafunctional AROM polypeptide"/>
    <property type="match status" value="1"/>
</dbReference>
<comment type="pathway">
    <text evidence="6 19">Metabolic intermediate biosynthesis; chorismate biosynthesis; chorismate from D-erythrose 4-phosphate and phosphoenolpyruvate: step 2/7.</text>
</comment>
<comment type="caution">
    <text evidence="19">Lacks conserved residue(s) required for the propagation of feature annotation.</text>
</comment>
<dbReference type="OrthoDB" id="9806583at2"/>
<comment type="cofactor">
    <cofactor evidence="2 19">
        <name>NAD(+)</name>
        <dbReference type="ChEBI" id="CHEBI:57540"/>
    </cofactor>
</comment>
<dbReference type="EMBL" id="CM001402">
    <property type="protein sequence ID" value="EHO40984.1"/>
    <property type="molecule type" value="Genomic_DNA"/>
</dbReference>
<evidence type="ECO:0000256" key="7">
    <source>
        <dbReference type="ARBA" id="ARBA00005412"/>
    </source>
</evidence>
<dbReference type="PANTHER" id="PTHR43622:SF7">
    <property type="entry name" value="3-DEHYDROQUINATE SYNTHASE, CHLOROPLASTIC"/>
    <property type="match status" value="1"/>
</dbReference>
<dbReference type="GO" id="GO:0008652">
    <property type="term" value="P:amino acid biosynthetic process"/>
    <property type="evidence" value="ECO:0007669"/>
    <property type="project" value="UniProtKB-KW"/>
</dbReference>
<comment type="similarity">
    <text evidence="7 19">Belongs to the sugar phosphate cyclases superfamily. Dehydroquinate synthase family.</text>
</comment>
<evidence type="ECO:0000256" key="17">
    <source>
        <dbReference type="ARBA" id="ARBA00023239"/>
    </source>
</evidence>
<evidence type="ECO:0000313" key="23">
    <source>
        <dbReference type="EMBL" id="APF20492.1"/>
    </source>
</evidence>
<dbReference type="PaxDb" id="880073-Calab_1361"/>
<organism evidence="24 25">
    <name type="scientific">Caldithrix abyssi DSM 13497</name>
    <dbReference type="NCBI Taxonomy" id="880073"/>
    <lineage>
        <taxon>Bacteria</taxon>
        <taxon>Pseudomonadati</taxon>
        <taxon>Calditrichota</taxon>
        <taxon>Calditrichia</taxon>
        <taxon>Calditrichales</taxon>
        <taxon>Calditrichaceae</taxon>
        <taxon>Caldithrix</taxon>
    </lineage>
</organism>
<accession>H1XNZ2</accession>
<dbReference type="GO" id="GO:0005737">
    <property type="term" value="C:cytoplasm"/>
    <property type="evidence" value="ECO:0007669"/>
    <property type="project" value="UniProtKB-SubCell"/>
</dbReference>
<dbReference type="GO" id="GO:0009073">
    <property type="term" value="P:aromatic amino acid family biosynthetic process"/>
    <property type="evidence" value="ECO:0007669"/>
    <property type="project" value="UniProtKB-KW"/>
</dbReference>
<comment type="cofactor">
    <cofactor evidence="19">
        <name>Co(2+)</name>
        <dbReference type="ChEBI" id="CHEBI:48828"/>
    </cofactor>
    <cofactor evidence="19">
        <name>Zn(2+)</name>
        <dbReference type="ChEBI" id="CHEBI:29105"/>
    </cofactor>
    <text evidence="19">Binds 1 divalent metal cation per subunit. Can use either Co(2+) or Zn(2+).</text>
</comment>
<feature type="transmembrane region" description="Helical" evidence="20">
    <location>
        <begin position="97"/>
        <end position="119"/>
    </location>
</feature>
<evidence type="ECO:0000256" key="20">
    <source>
        <dbReference type="SAM" id="Phobius"/>
    </source>
</evidence>
<reference evidence="24 25" key="1">
    <citation type="submission" date="2011-09" db="EMBL/GenBank/DDBJ databases">
        <title>The permanent draft genome of Caldithrix abyssi DSM 13497.</title>
        <authorList>
            <consortium name="US DOE Joint Genome Institute (JGI-PGF)"/>
            <person name="Lucas S."/>
            <person name="Han J."/>
            <person name="Lapidus A."/>
            <person name="Bruce D."/>
            <person name="Goodwin L."/>
            <person name="Pitluck S."/>
            <person name="Peters L."/>
            <person name="Kyrpides N."/>
            <person name="Mavromatis K."/>
            <person name="Ivanova N."/>
            <person name="Mikhailova N."/>
            <person name="Chertkov O."/>
            <person name="Detter J.C."/>
            <person name="Tapia R."/>
            <person name="Han C."/>
            <person name="Land M."/>
            <person name="Hauser L."/>
            <person name="Markowitz V."/>
            <person name="Cheng J.-F."/>
            <person name="Hugenholtz P."/>
            <person name="Woyke T."/>
            <person name="Wu D."/>
            <person name="Spring S."/>
            <person name="Brambilla E."/>
            <person name="Klenk H.-P."/>
            <person name="Eisen J.A."/>
        </authorList>
    </citation>
    <scope>NUCLEOTIDE SEQUENCE [LARGE SCALE GENOMIC DNA]</scope>
    <source>
        <strain evidence="24 25">DSM 13497</strain>
    </source>
</reference>
<dbReference type="FunCoup" id="H1XNZ2">
    <property type="interactions" value="509"/>
</dbReference>
<comment type="subcellular location">
    <subcellularLocation>
        <location evidence="5 19">Cytoplasm</location>
    </subcellularLocation>
</comment>
<evidence type="ECO:0000256" key="14">
    <source>
        <dbReference type="ARBA" id="ARBA00022833"/>
    </source>
</evidence>
<dbReference type="eggNOG" id="COG0337">
    <property type="taxonomic scope" value="Bacteria"/>
</dbReference>
<feature type="binding site" evidence="19">
    <location>
        <position position="142"/>
    </location>
    <ligand>
        <name>NAD(+)</name>
        <dbReference type="ChEBI" id="CHEBI:57540"/>
    </ligand>
</feature>
<keyword evidence="10 19" id="KW-0963">Cytoplasm</keyword>
<dbReference type="Proteomes" id="UP000183868">
    <property type="component" value="Chromosome"/>
</dbReference>
<keyword evidence="17 19" id="KW-0456">Lyase</keyword>
<keyword evidence="18 19" id="KW-0170">Cobalt</keyword>
<dbReference type="HAMAP" id="MF_00110">
    <property type="entry name" value="DHQ_synthase"/>
    <property type="match status" value="1"/>
</dbReference>
<dbReference type="SUPFAM" id="SSF56796">
    <property type="entry name" value="Dehydroquinate synthase-like"/>
    <property type="match status" value="1"/>
</dbReference>
<feature type="domain" description="3-dehydroquinate synthase N-terminal" evidence="21">
    <location>
        <begin position="68"/>
        <end position="179"/>
    </location>
</feature>
<dbReference type="InterPro" id="IPR050071">
    <property type="entry name" value="Dehydroquinate_synthase"/>
</dbReference>
<keyword evidence="20" id="KW-1133">Transmembrane helix</keyword>
<dbReference type="PANTHER" id="PTHR43622">
    <property type="entry name" value="3-DEHYDROQUINATE SYNTHASE"/>
    <property type="match status" value="1"/>
</dbReference>
<protein>
    <recommendedName>
        <fullName evidence="9 19">3-dehydroquinate synthase</fullName>
        <shortName evidence="19">DHQS</shortName>
        <ecNumber evidence="8 19">4.2.3.4</ecNumber>
    </recommendedName>
</protein>
<dbReference type="NCBIfam" id="TIGR01357">
    <property type="entry name" value="aroB"/>
    <property type="match status" value="1"/>
</dbReference>
<dbReference type="GO" id="GO:0009423">
    <property type="term" value="P:chorismate biosynthetic process"/>
    <property type="evidence" value="ECO:0007669"/>
    <property type="project" value="UniProtKB-UniRule"/>
</dbReference>
<evidence type="ECO:0000313" key="26">
    <source>
        <dbReference type="Proteomes" id="UP000183868"/>
    </source>
</evidence>
<dbReference type="GO" id="GO:0046872">
    <property type="term" value="F:metal ion binding"/>
    <property type="evidence" value="ECO:0007669"/>
    <property type="project" value="UniProtKB-KW"/>
</dbReference>
<dbReference type="GO" id="GO:0003856">
    <property type="term" value="F:3-dehydroquinate synthase activity"/>
    <property type="evidence" value="ECO:0007669"/>
    <property type="project" value="UniProtKB-UniRule"/>
</dbReference>